<comment type="subcellular location">
    <subcellularLocation>
        <location evidence="1 9">Cell membrane</location>
        <topology evidence="1 9">Multi-pass membrane protein</topology>
    </subcellularLocation>
</comment>
<protein>
    <recommendedName>
        <fullName evidence="9">Apolipoprotein N-acyltransferase</fullName>
        <shortName evidence="9">ALP N-acyltransferase</shortName>
        <ecNumber evidence="9">2.3.1.269</ecNumber>
    </recommendedName>
</protein>
<evidence type="ECO:0000313" key="12">
    <source>
        <dbReference type="Proteomes" id="UP001320209"/>
    </source>
</evidence>
<feature type="transmembrane region" description="Helical" evidence="9">
    <location>
        <begin position="12"/>
        <end position="33"/>
    </location>
</feature>
<dbReference type="PANTHER" id="PTHR38686:SF1">
    <property type="entry name" value="APOLIPOPROTEIN N-ACYLTRANSFERASE"/>
    <property type="match status" value="1"/>
</dbReference>
<evidence type="ECO:0000256" key="8">
    <source>
        <dbReference type="ARBA" id="ARBA00023315"/>
    </source>
</evidence>
<dbReference type="InterPro" id="IPR004563">
    <property type="entry name" value="Apolipo_AcylTrfase"/>
</dbReference>
<keyword evidence="3 9" id="KW-1003">Cell membrane</keyword>
<comment type="similarity">
    <text evidence="2 9">Belongs to the CN hydrolase family. Apolipoprotein N-acyltransferase subfamily.</text>
</comment>
<dbReference type="SUPFAM" id="SSF56317">
    <property type="entry name" value="Carbon-nitrogen hydrolase"/>
    <property type="match status" value="1"/>
</dbReference>
<proteinExistence type="inferred from homology"/>
<dbReference type="EC" id="2.3.1.269" evidence="9"/>
<dbReference type="Gene3D" id="3.60.110.10">
    <property type="entry name" value="Carbon-nitrogen hydrolase"/>
    <property type="match status" value="1"/>
</dbReference>
<keyword evidence="6 9" id="KW-1133">Transmembrane helix</keyword>
<evidence type="ECO:0000256" key="7">
    <source>
        <dbReference type="ARBA" id="ARBA00023136"/>
    </source>
</evidence>
<dbReference type="PANTHER" id="PTHR38686">
    <property type="entry name" value="APOLIPOPROTEIN N-ACYLTRANSFERASE"/>
    <property type="match status" value="1"/>
</dbReference>
<name>A0ABM7V870_9PROT</name>
<dbReference type="HAMAP" id="MF_01148">
    <property type="entry name" value="Lnt"/>
    <property type="match status" value="1"/>
</dbReference>
<comment type="pathway">
    <text evidence="9">Protein modification; lipoprotein biosynthesis (N-acyl transfer).</text>
</comment>
<feature type="transmembrane region" description="Helical" evidence="9">
    <location>
        <begin position="85"/>
        <end position="105"/>
    </location>
</feature>
<evidence type="ECO:0000256" key="3">
    <source>
        <dbReference type="ARBA" id="ARBA00022475"/>
    </source>
</evidence>
<keyword evidence="12" id="KW-1185">Reference proteome</keyword>
<dbReference type="InterPro" id="IPR003010">
    <property type="entry name" value="C-N_Hydrolase"/>
</dbReference>
<keyword evidence="8 9" id="KW-0012">Acyltransferase</keyword>
<dbReference type="Pfam" id="PF20154">
    <property type="entry name" value="LNT_N"/>
    <property type="match status" value="1"/>
</dbReference>
<feature type="transmembrane region" description="Helical" evidence="9">
    <location>
        <begin position="155"/>
        <end position="175"/>
    </location>
</feature>
<dbReference type="Proteomes" id="UP001320209">
    <property type="component" value="Chromosome"/>
</dbReference>
<accession>A0ABM7V870</accession>
<keyword evidence="4 9" id="KW-0808">Transferase</keyword>
<evidence type="ECO:0000256" key="6">
    <source>
        <dbReference type="ARBA" id="ARBA00022989"/>
    </source>
</evidence>
<dbReference type="NCBIfam" id="TIGR00546">
    <property type="entry name" value="lnt"/>
    <property type="match status" value="1"/>
</dbReference>
<dbReference type="CDD" id="cd07571">
    <property type="entry name" value="ALP_N-acyl_transferase"/>
    <property type="match status" value="1"/>
</dbReference>
<evidence type="ECO:0000259" key="10">
    <source>
        <dbReference type="PROSITE" id="PS50263"/>
    </source>
</evidence>
<keyword evidence="5 9" id="KW-0812">Transmembrane</keyword>
<sequence length="487" mass="54037">MLFCGLYQKKHLWEAVFAGWCFGFGLNATSLFWVSEALYIDGDKFLWMIPFAVTGLPAILAIYHAAFSYALFISRISQHGKIGSYAVAFSCLYSIIEILRGHILSGFPWNLVAYIWSECIEISQIASAIGSYGIGAITTAAACLFSYIVLSKRRLLLPALAFIVPISAMYTYGYIRLSGRSIEYHENIVVRIVQPSIIQKNKICPEMAEKNLTELLALSNSYGAEKITHTIWPESSIPWTISDDVMHIVFDKLRMINNNTILIAGSGYIFEQERNLIATNAMVVKNATNINVIYSKSHLLPFGEYVPFRRFIELAVDAKYVQKVTPGAMDFSPGYGVKTVRIDNAPPFSPLICYEAIFPGEVIKNNDRAQWIINITNDGWFGDTSGPYQHFSSVKFRAIEEGVPIARAANTGISAMIDPYGIEINKLPIFSCGIIDCKLPKPIPSTIYGMYGKTIDLALALLLIAVFAFVSAILPTHTNKISSKSCA</sequence>
<evidence type="ECO:0000256" key="9">
    <source>
        <dbReference type="HAMAP-Rule" id="MF_01148"/>
    </source>
</evidence>
<feature type="domain" description="CN hydrolase" evidence="10">
    <location>
        <begin position="193"/>
        <end position="441"/>
    </location>
</feature>
<evidence type="ECO:0000313" key="11">
    <source>
        <dbReference type="EMBL" id="BDB95960.1"/>
    </source>
</evidence>
<evidence type="ECO:0000256" key="1">
    <source>
        <dbReference type="ARBA" id="ARBA00004651"/>
    </source>
</evidence>
<comment type="function">
    <text evidence="9">Catalyzes the phospholipid dependent N-acylation of the N-terminal cysteine of apolipoprotein, the last step in lipoprotein maturation.</text>
</comment>
<comment type="catalytic activity">
    <reaction evidence="9">
        <text>N-terminal S-1,2-diacyl-sn-glyceryl-L-cysteinyl-[lipoprotein] + a glycerophospholipid = N-acyl-S-1,2-diacyl-sn-glyceryl-L-cysteinyl-[lipoprotein] + a 2-acyl-sn-glycero-3-phospholipid + H(+)</text>
        <dbReference type="Rhea" id="RHEA:48228"/>
        <dbReference type="Rhea" id="RHEA-COMP:14681"/>
        <dbReference type="Rhea" id="RHEA-COMP:14684"/>
        <dbReference type="ChEBI" id="CHEBI:15378"/>
        <dbReference type="ChEBI" id="CHEBI:136912"/>
        <dbReference type="ChEBI" id="CHEBI:140656"/>
        <dbReference type="ChEBI" id="CHEBI:140657"/>
        <dbReference type="ChEBI" id="CHEBI:140660"/>
        <dbReference type="EC" id="2.3.1.269"/>
    </reaction>
</comment>
<evidence type="ECO:0000256" key="5">
    <source>
        <dbReference type="ARBA" id="ARBA00022692"/>
    </source>
</evidence>
<evidence type="ECO:0000256" key="4">
    <source>
        <dbReference type="ARBA" id="ARBA00022679"/>
    </source>
</evidence>
<keyword evidence="7 9" id="KW-0472">Membrane</keyword>
<feature type="transmembrane region" description="Helical" evidence="9">
    <location>
        <begin position="45"/>
        <end position="73"/>
    </location>
</feature>
<gene>
    <name evidence="9 11" type="primary">lnt</name>
    <name evidence="11" type="ORF">HYD_0930</name>
</gene>
<dbReference type="InterPro" id="IPR036526">
    <property type="entry name" value="C-N_Hydrolase_sf"/>
</dbReference>
<dbReference type="InterPro" id="IPR045378">
    <property type="entry name" value="LNT_N"/>
</dbReference>
<organism evidence="11 12">
    <name type="scientific">Candidatus Hydrogenosomobacter endosymbioticus</name>
    <dbReference type="NCBI Taxonomy" id="2558174"/>
    <lineage>
        <taxon>Bacteria</taxon>
        <taxon>Pseudomonadati</taxon>
        <taxon>Pseudomonadota</taxon>
        <taxon>Alphaproteobacteria</taxon>
        <taxon>Holosporales</taxon>
        <taxon>Holosporaceae</taxon>
        <taxon>Candidatus Hydrogenosomobacter</taxon>
    </lineage>
</organism>
<dbReference type="Pfam" id="PF00795">
    <property type="entry name" value="CN_hydrolase"/>
    <property type="match status" value="1"/>
</dbReference>
<dbReference type="EMBL" id="AP025225">
    <property type="protein sequence ID" value="BDB95960.1"/>
    <property type="molecule type" value="Genomic_DNA"/>
</dbReference>
<feature type="transmembrane region" description="Helical" evidence="9">
    <location>
        <begin position="457"/>
        <end position="474"/>
    </location>
</feature>
<reference evidence="11" key="1">
    <citation type="submission" date="2021-10" db="EMBL/GenBank/DDBJ databases">
        <title>Genome Sequence of The Candidatus Hydrogeosomobacter endosymbioticus, an Intracellular Bacterial Symbiont of the Anaerobic Ciliate GW7.</title>
        <authorList>
            <person name="Shiohama Y."/>
            <person name="Shinzato N."/>
        </authorList>
    </citation>
    <scope>NUCLEOTIDE SEQUENCE [LARGE SCALE GENOMIC DNA]</scope>
    <source>
        <strain evidence="11">200920</strain>
    </source>
</reference>
<feature type="transmembrane region" description="Helical" evidence="9">
    <location>
        <begin position="125"/>
        <end position="148"/>
    </location>
</feature>
<dbReference type="PROSITE" id="PS50263">
    <property type="entry name" value="CN_HYDROLASE"/>
    <property type="match status" value="1"/>
</dbReference>
<evidence type="ECO:0000256" key="2">
    <source>
        <dbReference type="ARBA" id="ARBA00010065"/>
    </source>
</evidence>